<gene>
    <name evidence="9" type="ORF">UFOPK3564_03265</name>
</gene>
<keyword evidence="5" id="KW-0808">Transferase</keyword>
<evidence type="ECO:0000256" key="8">
    <source>
        <dbReference type="ARBA" id="ARBA00031501"/>
    </source>
</evidence>
<comment type="catalytic activity">
    <reaction evidence="1">
        <text>Transfers a segment of a (1-&gt;4)-alpha-D-glucan to a new position in an acceptor, which may be glucose or a (1-&gt;4)-alpha-D-glucan.</text>
        <dbReference type="EC" id="2.4.1.25"/>
    </reaction>
</comment>
<dbReference type="Gene3D" id="3.20.20.80">
    <property type="entry name" value="Glycosidases"/>
    <property type="match status" value="2"/>
</dbReference>
<keyword evidence="6" id="KW-0119">Carbohydrate metabolism</keyword>
<evidence type="ECO:0000256" key="2">
    <source>
        <dbReference type="ARBA" id="ARBA00005684"/>
    </source>
</evidence>
<evidence type="ECO:0000256" key="3">
    <source>
        <dbReference type="ARBA" id="ARBA00012560"/>
    </source>
</evidence>
<organism evidence="9">
    <name type="scientific">freshwater metagenome</name>
    <dbReference type="NCBI Taxonomy" id="449393"/>
    <lineage>
        <taxon>unclassified sequences</taxon>
        <taxon>metagenomes</taxon>
        <taxon>ecological metagenomes</taxon>
    </lineage>
</organism>
<keyword evidence="4" id="KW-0328">Glycosyltransferase</keyword>
<dbReference type="InterPro" id="IPR003385">
    <property type="entry name" value="Glyco_hydro_77"/>
</dbReference>
<accession>A0A6J7JVN7</accession>
<proteinExistence type="inferred from homology"/>
<dbReference type="AlphaFoldDB" id="A0A6J7JVN7"/>
<sequence>MAIPRSSGVQLHLTSLPGGRLGPEAYAFVDWLHAAGQSWWQTLPLGPPDEYRSPYKSASAFAAWNGFLEDPDAPVSQDEEDGFRARHGFWVEDWEAFAGEGAVADQVRFEREWGALRAYAAERGVRMIGDVPIYVAPDGADHRAHPELFREGVVSGAPPDAYSDKGQFWANPVYDWPAIRRRRYRWWTERFRRTFDLFDLARIDHFRGFVSYWAVPEDAPDASHGRWARGPGRAVFDAAAKELRPDTDAAPGDPAATDSSPLPLIAEDLGVITPAVERLRDDLGLPGMVVLQFAFDPDDPHGPHRPENHRENQVLYTGTHDNDTLRGWWESIPDARRAETDAAIDAAGVREDEPWWSLIALAQSSRASLCMMQVQDLLGLGAEHRMNVPGEQGGSWGYRLEAGQLTDEHAARLKALTTGAGR</sequence>
<reference evidence="9" key="1">
    <citation type="submission" date="2020-05" db="EMBL/GenBank/DDBJ databases">
        <authorList>
            <person name="Chiriac C."/>
            <person name="Salcher M."/>
            <person name="Ghai R."/>
            <person name="Kavagutti S V."/>
        </authorList>
    </citation>
    <scope>NUCLEOTIDE SEQUENCE</scope>
</reference>
<evidence type="ECO:0000256" key="7">
    <source>
        <dbReference type="ARBA" id="ARBA00031423"/>
    </source>
</evidence>
<name>A0A6J7JVN7_9ZZZZ</name>
<evidence type="ECO:0000256" key="5">
    <source>
        <dbReference type="ARBA" id="ARBA00022679"/>
    </source>
</evidence>
<dbReference type="GO" id="GO:0005975">
    <property type="term" value="P:carbohydrate metabolic process"/>
    <property type="evidence" value="ECO:0007669"/>
    <property type="project" value="InterPro"/>
</dbReference>
<evidence type="ECO:0000256" key="4">
    <source>
        <dbReference type="ARBA" id="ARBA00022676"/>
    </source>
</evidence>
<dbReference type="PANTHER" id="PTHR32438:SF5">
    <property type="entry name" value="4-ALPHA-GLUCANOTRANSFERASE DPE1, CHLOROPLASTIC_AMYLOPLASTIC"/>
    <property type="match status" value="1"/>
</dbReference>
<comment type="similarity">
    <text evidence="2">Belongs to the disproportionating enzyme family.</text>
</comment>
<dbReference type="EC" id="2.4.1.25" evidence="3"/>
<protein>
    <recommendedName>
        <fullName evidence="3">4-alpha-glucanotransferase</fullName>
        <ecNumber evidence="3">2.4.1.25</ecNumber>
    </recommendedName>
    <alternativeName>
        <fullName evidence="7">Amylomaltase</fullName>
    </alternativeName>
    <alternativeName>
        <fullName evidence="8">Disproportionating enzyme</fullName>
    </alternativeName>
</protein>
<evidence type="ECO:0000256" key="6">
    <source>
        <dbReference type="ARBA" id="ARBA00023277"/>
    </source>
</evidence>
<dbReference type="SUPFAM" id="SSF51445">
    <property type="entry name" value="(Trans)glycosidases"/>
    <property type="match status" value="1"/>
</dbReference>
<dbReference type="GO" id="GO:0004134">
    <property type="term" value="F:4-alpha-glucanotransferase activity"/>
    <property type="evidence" value="ECO:0007669"/>
    <property type="project" value="UniProtKB-EC"/>
</dbReference>
<dbReference type="PANTHER" id="PTHR32438">
    <property type="entry name" value="4-ALPHA-GLUCANOTRANSFERASE DPE1, CHLOROPLASTIC/AMYLOPLASTIC"/>
    <property type="match status" value="1"/>
</dbReference>
<evidence type="ECO:0000313" key="9">
    <source>
        <dbReference type="EMBL" id="CAB4946699.1"/>
    </source>
</evidence>
<dbReference type="Pfam" id="PF02446">
    <property type="entry name" value="Glyco_hydro_77"/>
    <property type="match status" value="2"/>
</dbReference>
<evidence type="ECO:0000256" key="1">
    <source>
        <dbReference type="ARBA" id="ARBA00000439"/>
    </source>
</evidence>
<dbReference type="EMBL" id="CAFBMK010000297">
    <property type="protein sequence ID" value="CAB4946699.1"/>
    <property type="molecule type" value="Genomic_DNA"/>
</dbReference>
<dbReference type="InterPro" id="IPR017853">
    <property type="entry name" value="GH"/>
</dbReference>